<dbReference type="GO" id="GO:0003676">
    <property type="term" value="F:nucleic acid binding"/>
    <property type="evidence" value="ECO:0007669"/>
    <property type="project" value="InterPro"/>
</dbReference>
<dbReference type="InterPro" id="IPR001604">
    <property type="entry name" value="Endo_G_ENPP1-like_dom"/>
</dbReference>
<evidence type="ECO:0000313" key="5">
    <source>
        <dbReference type="EMBL" id="MDG0863711.1"/>
    </source>
</evidence>
<feature type="domain" description="DNA/RNA non-specific endonuclease/pyrophosphatase/phosphodiesterase" evidence="4">
    <location>
        <begin position="52"/>
        <end position="278"/>
    </location>
</feature>
<protein>
    <submittedName>
        <fullName evidence="5">DNA/RNA non-specific endonuclease</fullName>
    </submittedName>
</protein>
<name>A0A9X4R5I7_9BURK</name>
<dbReference type="GO" id="GO:0016787">
    <property type="term" value="F:hydrolase activity"/>
    <property type="evidence" value="ECO:0007669"/>
    <property type="project" value="InterPro"/>
</dbReference>
<gene>
    <name evidence="5" type="ORF">EXJ73_14695</name>
</gene>
<evidence type="ECO:0000313" key="6">
    <source>
        <dbReference type="Proteomes" id="UP001152766"/>
    </source>
</evidence>
<organism evidence="5 6">
    <name type="scientific">Pelomonas aquatica</name>
    <dbReference type="NCBI Taxonomy" id="431058"/>
    <lineage>
        <taxon>Bacteria</taxon>
        <taxon>Pseudomonadati</taxon>
        <taxon>Pseudomonadota</taxon>
        <taxon>Betaproteobacteria</taxon>
        <taxon>Burkholderiales</taxon>
        <taxon>Sphaerotilaceae</taxon>
        <taxon>Roseateles</taxon>
    </lineage>
</organism>
<dbReference type="SMART" id="SM00477">
    <property type="entry name" value="NUC"/>
    <property type="match status" value="1"/>
</dbReference>
<evidence type="ECO:0000259" key="4">
    <source>
        <dbReference type="SMART" id="SM00892"/>
    </source>
</evidence>
<evidence type="ECO:0000256" key="1">
    <source>
        <dbReference type="PIRSR" id="PIRSR640255-1"/>
    </source>
</evidence>
<keyword evidence="2" id="KW-0479">Metal-binding</keyword>
<dbReference type="EMBL" id="SGUG01000021">
    <property type="protein sequence ID" value="MDG0863711.1"/>
    <property type="molecule type" value="Genomic_DNA"/>
</dbReference>
<dbReference type="GO" id="GO:0004519">
    <property type="term" value="F:endonuclease activity"/>
    <property type="evidence" value="ECO:0007669"/>
    <property type="project" value="UniProtKB-KW"/>
</dbReference>
<keyword evidence="5" id="KW-0540">Nuclease</keyword>
<dbReference type="PANTHER" id="PTHR13966:SF5">
    <property type="entry name" value="ENDONUCLEASE G, MITOCHONDRIAL"/>
    <property type="match status" value="1"/>
</dbReference>
<reference evidence="5" key="1">
    <citation type="submission" date="2019-02" db="EMBL/GenBank/DDBJ databases">
        <title>Draft genome of the type strain Pelomonas aquatica CCUG 52575T.</title>
        <authorList>
            <person name="Gomila M."/>
            <person name="Lalucat J."/>
        </authorList>
    </citation>
    <scope>NUCLEOTIDE SEQUENCE</scope>
    <source>
        <strain evidence="5">CCUG 52575</strain>
    </source>
</reference>
<dbReference type="AlphaFoldDB" id="A0A9X4R5I7"/>
<dbReference type="RefSeq" id="WP_268149742.1">
    <property type="nucleotide sequence ID" value="NZ_JAPPUW010000007.1"/>
</dbReference>
<keyword evidence="5" id="KW-0378">Hydrolase</keyword>
<dbReference type="PANTHER" id="PTHR13966">
    <property type="entry name" value="ENDONUCLEASE RELATED"/>
    <property type="match status" value="1"/>
</dbReference>
<sequence>MATKKIVPLSWEELDPNYENRVGYDADFLPIRVPLPKLSEELKTTATLGVLPYEHFSVLLHPVRKFAFWTAVNIDGASDRRLGTRAADKWWTDDRDDKAFKPFQVTNAFYKNSGFERGHLVRRLDPAWGVDDEEAARGEADSFHFSNCTPQVPKLNKQWWAKVENHVLDTANANNQQISVFSGCLFTKGDPKYKGVKIPLAYWKVVAWTVGKSKPKLRSLAFFIKQDEAVAELIKAKGVQPLSVDLGTVPEPIQGYQTTVAELEAKTGLTFGKLAGEDVDVYAAKRATRLSPLTFNAVDTYRRLRRPSDLITG</sequence>
<proteinExistence type="predicted"/>
<keyword evidence="6" id="KW-1185">Reference proteome</keyword>
<dbReference type="InterPro" id="IPR020821">
    <property type="entry name" value="ENPP1-3/EXOG-like_nuc-like"/>
</dbReference>
<feature type="domain" description="ENPP1-3/EXOG-like endonuclease/phosphodiesterase" evidence="3">
    <location>
        <begin position="53"/>
        <end position="278"/>
    </location>
</feature>
<dbReference type="GO" id="GO:0046872">
    <property type="term" value="F:metal ion binding"/>
    <property type="evidence" value="ECO:0007669"/>
    <property type="project" value="UniProtKB-KW"/>
</dbReference>
<keyword evidence="5" id="KW-0255">Endonuclease</keyword>
<evidence type="ECO:0000256" key="2">
    <source>
        <dbReference type="PIRSR" id="PIRSR640255-2"/>
    </source>
</evidence>
<feature type="active site" description="Proton acceptor" evidence="1">
    <location>
        <position position="119"/>
    </location>
</feature>
<dbReference type="CDD" id="cd00091">
    <property type="entry name" value="NUC"/>
    <property type="match status" value="1"/>
</dbReference>
<evidence type="ECO:0000259" key="3">
    <source>
        <dbReference type="SMART" id="SM00477"/>
    </source>
</evidence>
<dbReference type="Proteomes" id="UP001152766">
    <property type="component" value="Unassembled WGS sequence"/>
</dbReference>
<accession>A0A9X4R5I7</accession>
<comment type="caution">
    <text evidence="5">The sequence shown here is derived from an EMBL/GenBank/DDBJ whole genome shotgun (WGS) entry which is preliminary data.</text>
</comment>
<feature type="binding site" evidence="2">
    <location>
        <position position="156"/>
    </location>
    <ligand>
        <name>Mg(2+)</name>
        <dbReference type="ChEBI" id="CHEBI:18420"/>
        <note>catalytic</note>
    </ligand>
</feature>
<dbReference type="Pfam" id="PF01223">
    <property type="entry name" value="Endonuclease_NS"/>
    <property type="match status" value="1"/>
</dbReference>
<dbReference type="InterPro" id="IPR040255">
    <property type="entry name" value="Non-specific_endonuclease"/>
</dbReference>
<dbReference type="SMART" id="SM00892">
    <property type="entry name" value="Endonuclease_NS"/>
    <property type="match status" value="1"/>
</dbReference>
<dbReference type="SUPFAM" id="SSF54060">
    <property type="entry name" value="His-Me finger endonucleases"/>
    <property type="match status" value="1"/>
</dbReference>
<dbReference type="InterPro" id="IPR044925">
    <property type="entry name" value="His-Me_finger_sf"/>
</dbReference>
<dbReference type="InterPro" id="IPR044929">
    <property type="entry name" value="DNA/RNA_non-sp_Endonuclease_sf"/>
</dbReference>
<dbReference type="Gene3D" id="3.40.570.10">
    <property type="entry name" value="Extracellular Endonuclease, subunit A"/>
    <property type="match status" value="1"/>
</dbReference>